<reference evidence="3 4" key="1">
    <citation type="submission" date="2017-06" db="EMBL/GenBank/DDBJ databases">
        <title>Genome sequencing of cyanobaciteial culture collection at National Institute for Environmental Studies (NIES).</title>
        <authorList>
            <person name="Hirose Y."/>
            <person name="Shimura Y."/>
            <person name="Fujisawa T."/>
            <person name="Nakamura Y."/>
            <person name="Kawachi M."/>
        </authorList>
    </citation>
    <scope>NUCLEOTIDE SEQUENCE [LARGE SCALE GENOMIC DNA]</scope>
    <source>
        <strain evidence="3 4">NIES-267</strain>
    </source>
</reference>
<dbReference type="EMBL" id="AP018227">
    <property type="protein sequence ID" value="BAY87386.1"/>
    <property type="molecule type" value="Genomic_DNA"/>
</dbReference>
<evidence type="ECO:0000256" key="2">
    <source>
        <dbReference type="SAM" id="SignalP"/>
    </source>
</evidence>
<feature type="compositionally biased region" description="Polar residues" evidence="1">
    <location>
        <begin position="43"/>
        <end position="58"/>
    </location>
</feature>
<gene>
    <name evidence="3" type="ORF">NIES267_69080</name>
</gene>
<evidence type="ECO:0000313" key="3">
    <source>
        <dbReference type="EMBL" id="BAY87386.1"/>
    </source>
</evidence>
<evidence type="ECO:0000256" key="1">
    <source>
        <dbReference type="SAM" id="MobiDB-lite"/>
    </source>
</evidence>
<feature type="compositionally biased region" description="Polar residues" evidence="1">
    <location>
        <begin position="73"/>
        <end position="84"/>
    </location>
</feature>
<proteinExistence type="predicted"/>
<dbReference type="Proteomes" id="UP000218418">
    <property type="component" value="Chromosome"/>
</dbReference>
<evidence type="ECO:0000313" key="4">
    <source>
        <dbReference type="Proteomes" id="UP000218418"/>
    </source>
</evidence>
<dbReference type="AlphaFoldDB" id="A0A1Z4M1P5"/>
<feature type="chain" id="PRO_5012667383" description="Filamentous hemagglutinin outer membrane protein" evidence="2">
    <location>
        <begin position="25"/>
        <end position="116"/>
    </location>
</feature>
<keyword evidence="4" id="KW-1185">Reference proteome</keyword>
<sequence>MIKKISTLGLLAATLIIAPSAAFAGQGASQVVNQEATAIGSGSRVTQKGRQVSIQRQQRVGRMGPRNRRCGRDSQSQQSNQRIEQNGVAVDGSVVQQDAEQVNIQRQMILGSRYCY</sequence>
<evidence type="ECO:0008006" key="5">
    <source>
        <dbReference type="Google" id="ProtNLM"/>
    </source>
</evidence>
<dbReference type="OrthoDB" id="516494at2"/>
<keyword evidence="2" id="KW-0732">Signal</keyword>
<feature type="region of interest" description="Disordered" evidence="1">
    <location>
        <begin position="39"/>
        <end position="88"/>
    </location>
</feature>
<feature type="signal peptide" evidence="2">
    <location>
        <begin position="1"/>
        <end position="24"/>
    </location>
</feature>
<name>A0A1Z4M1P5_9CYAN</name>
<protein>
    <recommendedName>
        <fullName evidence="5">Filamentous hemagglutinin outer membrane protein</fullName>
    </recommendedName>
</protein>
<accession>A0A1Z4M1P5</accession>
<organism evidence="3 4">
    <name type="scientific">Calothrix parasitica NIES-267</name>
    <dbReference type="NCBI Taxonomy" id="1973488"/>
    <lineage>
        <taxon>Bacteria</taxon>
        <taxon>Bacillati</taxon>
        <taxon>Cyanobacteriota</taxon>
        <taxon>Cyanophyceae</taxon>
        <taxon>Nostocales</taxon>
        <taxon>Calotrichaceae</taxon>
        <taxon>Calothrix</taxon>
    </lineage>
</organism>